<feature type="region of interest" description="Disordered" evidence="2">
    <location>
        <begin position="119"/>
        <end position="148"/>
    </location>
</feature>
<sequence>MPFWHHAGKSESDCVECPVIKSQLADLLNAVTDLQSELGRMRHERNVFGESDTASQMDIKNINLKFLEQKQQINELTEKVRLYQEANQVLFEKCASANDLEGQIKVLKARISELEKTNWHEGVSENRSSHPESDDHHHHVDGAAEPHINHKLPDREKALKYLAQHIQELPDFLRARYTNSSTS</sequence>
<comment type="caution">
    <text evidence="3">The sequence shown here is derived from an EMBL/GenBank/DDBJ whole genome shotgun (WGS) entry which is preliminary data.</text>
</comment>
<keyword evidence="4" id="KW-1185">Reference proteome</keyword>
<accession>A0A1D1V9B8</accession>
<evidence type="ECO:0000313" key="4">
    <source>
        <dbReference type="Proteomes" id="UP000186922"/>
    </source>
</evidence>
<reference evidence="3 4" key="1">
    <citation type="journal article" date="2016" name="Nat. Commun.">
        <title>Extremotolerant tardigrade genome and improved radiotolerance of human cultured cells by tardigrade-unique protein.</title>
        <authorList>
            <person name="Hashimoto T."/>
            <person name="Horikawa D.D."/>
            <person name="Saito Y."/>
            <person name="Kuwahara H."/>
            <person name="Kozuka-Hata H."/>
            <person name="Shin-I T."/>
            <person name="Minakuchi Y."/>
            <person name="Ohishi K."/>
            <person name="Motoyama A."/>
            <person name="Aizu T."/>
            <person name="Enomoto A."/>
            <person name="Kondo K."/>
            <person name="Tanaka S."/>
            <person name="Hara Y."/>
            <person name="Koshikawa S."/>
            <person name="Sagara H."/>
            <person name="Miura T."/>
            <person name="Yokobori S."/>
            <person name="Miyagawa K."/>
            <person name="Suzuki Y."/>
            <person name="Kubo T."/>
            <person name="Oyama M."/>
            <person name="Kohara Y."/>
            <person name="Fujiyama A."/>
            <person name="Arakawa K."/>
            <person name="Katayama T."/>
            <person name="Toyoda A."/>
            <person name="Kunieda T."/>
        </authorList>
    </citation>
    <scope>NUCLEOTIDE SEQUENCE [LARGE SCALE GENOMIC DNA]</scope>
    <source>
        <strain evidence="3 4">YOKOZUNA-1</strain>
    </source>
</reference>
<feature type="coiled-coil region" evidence="1">
    <location>
        <begin position="24"/>
        <end position="117"/>
    </location>
</feature>
<evidence type="ECO:0000256" key="1">
    <source>
        <dbReference type="SAM" id="Coils"/>
    </source>
</evidence>
<name>A0A1D1V9B8_RAMVA</name>
<keyword evidence="1" id="KW-0175">Coiled coil</keyword>
<dbReference type="AlphaFoldDB" id="A0A1D1V9B8"/>
<gene>
    <name evidence="3" type="primary">RvY_08078-1</name>
    <name evidence="3" type="synonym">RvY_08078.1</name>
    <name evidence="3" type="ORF">RvY_08078</name>
</gene>
<evidence type="ECO:0000313" key="3">
    <source>
        <dbReference type="EMBL" id="GAU96662.1"/>
    </source>
</evidence>
<dbReference type="EMBL" id="BDGG01000003">
    <property type="protein sequence ID" value="GAU96662.1"/>
    <property type="molecule type" value="Genomic_DNA"/>
</dbReference>
<organism evidence="3 4">
    <name type="scientific">Ramazzottius varieornatus</name>
    <name type="common">Water bear</name>
    <name type="synonym">Tardigrade</name>
    <dbReference type="NCBI Taxonomy" id="947166"/>
    <lineage>
        <taxon>Eukaryota</taxon>
        <taxon>Metazoa</taxon>
        <taxon>Ecdysozoa</taxon>
        <taxon>Tardigrada</taxon>
        <taxon>Eutardigrada</taxon>
        <taxon>Parachela</taxon>
        <taxon>Hypsibioidea</taxon>
        <taxon>Ramazzottiidae</taxon>
        <taxon>Ramazzottius</taxon>
    </lineage>
</organism>
<protein>
    <submittedName>
        <fullName evidence="3">Uncharacterized protein</fullName>
    </submittedName>
</protein>
<dbReference type="Proteomes" id="UP000186922">
    <property type="component" value="Unassembled WGS sequence"/>
</dbReference>
<dbReference type="OrthoDB" id="10488070at2759"/>
<proteinExistence type="predicted"/>
<evidence type="ECO:0000256" key="2">
    <source>
        <dbReference type="SAM" id="MobiDB-lite"/>
    </source>
</evidence>